<sequence length="893" mass="102500">MPRVSKKERYEMIRFFQDILGPLPRDPDEDPMSIGNKEYFEKLESDLKSGDDGEIGLETCLRYLQDFPNMNFKNPLSKRTLAEYQEISAGTDARLREPTRPIEVLLTTNDRTNYAEYTLLTDYLNLPENAFTKDKMQPFTIDLYEGNDEAVLNRWNKAFSDAYRPLLPPGEENAEGYNFPYDSLGLAAVPVAANMFGSYHEESPHRFPTFSIMIEGMIHRLGAPEPTVFGELRRAKSDKSVGRLVSWLVGHCTPVDAVDVTGTTAFMRASGCNNIRIATWPGIAQTLLDGGANINHQNRQGFTALSLAAASNTLRGEDEARYMASKWLLEHGANPDIPCNSGYTARMNGQYSRRISQLFKDEDKRRAALPPHCAFCLYIPPDDFEPGIEGVADMHILHRDKEPPRTLLILSEGVPERGLETPQEIVQTCLESKEIITLSDDPGGIDMSRQLSLPLTRRSPTASVFSSRSPVLRLTQARNIMRTMKKFDFDSIIAQDPFVQEFLREEEERQRAHPPASNLFPYEAFWRDHQVWLQEKGYMLRPRFHPDWIPSSLSLDKGSTFEPEDTCISFTEHILDARNISTGQVVMLKKILKSDHPYEVDIHRYLTTGGLASHPHNHCAPLYEVLQSPYDEDVVFLVLPLYRQFNDPTFETVGEIVEFFRQIFEGLRFMHQCHVAHRDCGFLNIMMDATALYPEGFHPICQLFDAEWTPKEAKHYTRTRTPVKYYFIDYGISCRFDLEDTDPREIPVRAGDKTAPDFSTGSMVPINPFPTDVYYIGNFIRTDILKVLYRLLVALVGSANVCWDVQTYRNLNFVNSLVEEMVAVDPKKRPTMDEVVERFEKIRHSLPWWTLRARLWYSWEVGNLKLTLFLNVRHFLRTVVDIFMLRSAIPTCR</sequence>
<feature type="domain" description="Protein kinase" evidence="2">
    <location>
        <begin position="487"/>
        <end position="849"/>
    </location>
</feature>
<dbReference type="AlphaFoldDB" id="A0AAD5UTG7"/>
<dbReference type="InterPro" id="IPR002110">
    <property type="entry name" value="Ankyrin_rpt"/>
</dbReference>
<dbReference type="GO" id="GO:0005524">
    <property type="term" value="F:ATP binding"/>
    <property type="evidence" value="ECO:0007669"/>
    <property type="project" value="InterPro"/>
</dbReference>
<dbReference type="Gene3D" id="1.25.40.20">
    <property type="entry name" value="Ankyrin repeat-containing domain"/>
    <property type="match status" value="1"/>
</dbReference>
<comment type="caution">
    <text evidence="3">The sequence shown here is derived from an EMBL/GenBank/DDBJ whole genome shotgun (WGS) entry which is preliminary data.</text>
</comment>
<evidence type="ECO:0000313" key="3">
    <source>
        <dbReference type="EMBL" id="KAJ3477234.1"/>
    </source>
</evidence>
<reference evidence="3" key="1">
    <citation type="submission" date="2022-07" db="EMBL/GenBank/DDBJ databases">
        <title>Genome Sequence of Physisporinus lineatus.</title>
        <authorList>
            <person name="Buettner E."/>
        </authorList>
    </citation>
    <scope>NUCLEOTIDE SEQUENCE</scope>
    <source>
        <strain evidence="3">VT162</strain>
    </source>
</reference>
<keyword evidence="4" id="KW-1185">Reference proteome</keyword>
<dbReference type="Proteomes" id="UP001212997">
    <property type="component" value="Unassembled WGS sequence"/>
</dbReference>
<dbReference type="SMART" id="SM00220">
    <property type="entry name" value="S_TKc"/>
    <property type="match status" value="1"/>
</dbReference>
<dbReference type="EMBL" id="JANAWD010000617">
    <property type="protein sequence ID" value="KAJ3477234.1"/>
    <property type="molecule type" value="Genomic_DNA"/>
</dbReference>
<keyword evidence="1" id="KW-0040">ANK repeat</keyword>
<name>A0AAD5UTG7_9APHY</name>
<accession>A0AAD5UTG7</accession>
<dbReference type="InterPro" id="IPR036770">
    <property type="entry name" value="Ankyrin_rpt-contain_sf"/>
</dbReference>
<dbReference type="GO" id="GO:0004672">
    <property type="term" value="F:protein kinase activity"/>
    <property type="evidence" value="ECO:0007669"/>
    <property type="project" value="InterPro"/>
</dbReference>
<dbReference type="SUPFAM" id="SSF48403">
    <property type="entry name" value="Ankyrin repeat"/>
    <property type="match status" value="1"/>
</dbReference>
<evidence type="ECO:0000313" key="4">
    <source>
        <dbReference type="Proteomes" id="UP001212997"/>
    </source>
</evidence>
<dbReference type="Gene3D" id="1.10.510.10">
    <property type="entry name" value="Transferase(Phosphotransferase) domain 1"/>
    <property type="match status" value="1"/>
</dbReference>
<feature type="repeat" description="ANK" evidence="1">
    <location>
        <begin position="261"/>
        <end position="299"/>
    </location>
</feature>
<dbReference type="PROSITE" id="PS50011">
    <property type="entry name" value="PROTEIN_KINASE_DOM"/>
    <property type="match status" value="1"/>
</dbReference>
<gene>
    <name evidence="3" type="ORF">NLI96_g10608</name>
</gene>
<proteinExistence type="predicted"/>
<dbReference type="InterPro" id="IPR000719">
    <property type="entry name" value="Prot_kinase_dom"/>
</dbReference>
<dbReference type="PROSITE" id="PS50088">
    <property type="entry name" value="ANK_REPEAT"/>
    <property type="match status" value="1"/>
</dbReference>
<dbReference type="SUPFAM" id="SSF56112">
    <property type="entry name" value="Protein kinase-like (PK-like)"/>
    <property type="match status" value="1"/>
</dbReference>
<evidence type="ECO:0000259" key="2">
    <source>
        <dbReference type="PROSITE" id="PS50011"/>
    </source>
</evidence>
<protein>
    <recommendedName>
        <fullName evidence="2">Protein kinase domain-containing protein</fullName>
    </recommendedName>
</protein>
<organism evidence="3 4">
    <name type="scientific">Meripilus lineatus</name>
    <dbReference type="NCBI Taxonomy" id="2056292"/>
    <lineage>
        <taxon>Eukaryota</taxon>
        <taxon>Fungi</taxon>
        <taxon>Dikarya</taxon>
        <taxon>Basidiomycota</taxon>
        <taxon>Agaricomycotina</taxon>
        <taxon>Agaricomycetes</taxon>
        <taxon>Polyporales</taxon>
        <taxon>Meripilaceae</taxon>
        <taxon>Meripilus</taxon>
    </lineage>
</organism>
<dbReference type="InterPro" id="IPR011009">
    <property type="entry name" value="Kinase-like_dom_sf"/>
</dbReference>
<evidence type="ECO:0000256" key="1">
    <source>
        <dbReference type="PROSITE-ProRule" id="PRU00023"/>
    </source>
</evidence>